<dbReference type="Proteomes" id="UP000252023">
    <property type="component" value="Chromosome"/>
</dbReference>
<evidence type="ECO:0000256" key="5">
    <source>
        <dbReference type="PIRSR" id="PIRSR001227-2"/>
    </source>
</evidence>
<keyword evidence="6" id="KW-0812">Transmembrane</keyword>
<keyword evidence="6" id="KW-0472">Membrane</keyword>
<evidence type="ECO:0000313" key="7">
    <source>
        <dbReference type="EMBL" id="AXC49953.1"/>
    </source>
</evidence>
<feature type="binding site" evidence="5">
    <location>
        <position position="339"/>
    </location>
    <ligand>
        <name>Ca(2+)</name>
        <dbReference type="ChEBI" id="CHEBI:29108"/>
    </ligand>
</feature>
<dbReference type="GO" id="GO:0016811">
    <property type="term" value="F:hydrolase activity, acting on carbon-nitrogen (but not peptide) bonds, in linear amides"/>
    <property type="evidence" value="ECO:0007669"/>
    <property type="project" value="InterPro"/>
</dbReference>
<protein>
    <submittedName>
        <fullName evidence="7">Penicillin acylase family protein</fullName>
    </submittedName>
</protein>
<dbReference type="InterPro" id="IPR043146">
    <property type="entry name" value="Penicillin_amidase_N_B-knob"/>
</dbReference>
<keyword evidence="3" id="KW-0378">Hydrolase</keyword>
<dbReference type="InterPro" id="IPR023343">
    <property type="entry name" value="Penicillin_amidase_dom1"/>
</dbReference>
<dbReference type="OrthoDB" id="9760084at2"/>
<dbReference type="PANTHER" id="PTHR34218:SF3">
    <property type="entry name" value="ACYL-HOMOSERINE LACTONE ACYLASE PVDQ"/>
    <property type="match status" value="1"/>
</dbReference>
<dbReference type="InterPro" id="IPR043147">
    <property type="entry name" value="Penicillin_amidase_A-knob"/>
</dbReference>
<dbReference type="KEGG" id="pars:DRW48_09830"/>
<dbReference type="EMBL" id="CP030918">
    <property type="protein sequence ID" value="AXC49953.1"/>
    <property type="molecule type" value="Genomic_DNA"/>
</dbReference>
<reference evidence="8" key="1">
    <citation type="submission" date="2018-07" db="EMBL/GenBank/DDBJ databases">
        <title>Genome sequencing of Paracoccus sp. SC2-6.</title>
        <authorList>
            <person name="Heo J."/>
            <person name="Kim S.-J."/>
            <person name="Kwon S.-W."/>
        </authorList>
    </citation>
    <scope>NUCLEOTIDE SEQUENCE [LARGE SCALE GENOMIC DNA]</scope>
    <source>
        <strain evidence="8">SC2-6</strain>
    </source>
</reference>
<keyword evidence="6" id="KW-1133">Transmembrane helix</keyword>
<dbReference type="InterPro" id="IPR029055">
    <property type="entry name" value="Ntn_hydrolases_N"/>
</dbReference>
<dbReference type="Gene3D" id="1.10.439.10">
    <property type="entry name" value="Penicillin Amidohydrolase, domain 1"/>
    <property type="match status" value="1"/>
</dbReference>
<dbReference type="GO" id="GO:0017000">
    <property type="term" value="P:antibiotic biosynthetic process"/>
    <property type="evidence" value="ECO:0007669"/>
    <property type="project" value="InterPro"/>
</dbReference>
<keyword evidence="2" id="KW-0732">Signal</keyword>
<evidence type="ECO:0000256" key="3">
    <source>
        <dbReference type="ARBA" id="ARBA00022801"/>
    </source>
</evidence>
<comment type="similarity">
    <text evidence="1">Belongs to the peptidase S45 family.</text>
</comment>
<comment type="cofactor">
    <cofactor evidence="5">
        <name>Ca(2+)</name>
        <dbReference type="ChEBI" id="CHEBI:29108"/>
    </cofactor>
    <text evidence="5">Binds 1 Ca(2+) ion per dimer.</text>
</comment>
<dbReference type="Gene3D" id="1.10.1400.10">
    <property type="match status" value="1"/>
</dbReference>
<dbReference type="PIRSF" id="PIRSF001227">
    <property type="entry name" value="Pen_acylase"/>
    <property type="match status" value="1"/>
</dbReference>
<evidence type="ECO:0000313" key="8">
    <source>
        <dbReference type="Proteomes" id="UP000252023"/>
    </source>
</evidence>
<evidence type="ECO:0000256" key="2">
    <source>
        <dbReference type="ARBA" id="ARBA00022729"/>
    </source>
</evidence>
<evidence type="ECO:0000256" key="1">
    <source>
        <dbReference type="ARBA" id="ARBA00006586"/>
    </source>
</evidence>
<accession>A0A344PKP8</accession>
<dbReference type="SUPFAM" id="SSF56235">
    <property type="entry name" value="N-terminal nucleophile aminohydrolases (Ntn hydrolases)"/>
    <property type="match status" value="1"/>
</dbReference>
<keyword evidence="5" id="KW-0479">Metal-binding</keyword>
<dbReference type="Gene3D" id="3.60.20.10">
    <property type="entry name" value="Glutamine Phosphoribosylpyrophosphate, subunit 1, domain 1"/>
    <property type="match status" value="1"/>
</dbReference>
<dbReference type="RefSeq" id="WP_114076272.1">
    <property type="nucleotide sequence ID" value="NZ_CP030918.1"/>
</dbReference>
<sequence length="816" mass="86558">MLTLFRWLVRLSVVLIAGAVLVVGLVWYFSIRSLPDYNADYTVAGLAAPVEIVRSTENVPHIFGSNDADLFLALGLAHAQDRLFQMTVLRRAADGRLSELYGARAYAADDLARRLGLARRAKESLAAQDDYTRAALTAYAEGVNQWIQIVNREARGRGAPEFFLYPEDIAYWQAADSLAILKLLASGSTAALRNEVLRARLSLALPRRGPQVVSQAGEADLPDYASLFPGGRLAAPGTAPAPEDDWFNWRAGFVAPAAERPASGAVFAADAARTAAGGALLADAIDTGLTAPSLFYLARLELASGGVIGATIPGVPVVLSGRSATLAWGIAPAQIDDQDVLVEEVQPGDSERYRDLDGWRAFDTRREVIRVRGDDDQVLTLRESVNGPIIPAGHLGLAGVLPAGHVAALSWTGLSTTDTTMSALMGLMRAPDRAAAGKALQGIVAPAVEVSLADAGGVTRQLAGARPVRSESHATHGRMPAPGWIAANRWQGVLPPEAPQDVAGQIVAATGETGAAPGPDAPRAARLQALLSSREVHSRDSFIDAQLDIISPVARALLPLVGAELWFADEPAPSGTPERLRQDALGLLAEWDGSMSEHLPEPLIYAAWMAELQRRLIRDELGPVADEVTQLHPGFIDRVFRNTGGAGAWCDVIQSAPVETCAMIARQALDAALQDLSTRFGPAVASWRWGAVHEARHVHPALGRAPGLGFIVNLRQPVSGGDATMAASPPLGRGPQRWSAVTGAGYRGVYDMADPDSSVFVTSTGQSGHPLSRHYDDLSALWRRGEYITMSLDPDLARAAAEGVTHLRPQDGAAGN</sequence>
<dbReference type="Gene3D" id="2.30.120.10">
    <property type="match status" value="1"/>
</dbReference>
<dbReference type="Pfam" id="PF01804">
    <property type="entry name" value="Penicil_amidase"/>
    <property type="match status" value="1"/>
</dbReference>
<keyword evidence="8" id="KW-1185">Reference proteome</keyword>
<dbReference type="InterPro" id="IPR014395">
    <property type="entry name" value="Pen/GL7ACA/AHL_acylase"/>
</dbReference>
<dbReference type="InterPro" id="IPR002692">
    <property type="entry name" value="S45"/>
</dbReference>
<feature type="transmembrane region" description="Helical" evidence="6">
    <location>
        <begin position="7"/>
        <end position="29"/>
    </location>
</feature>
<feature type="binding site" evidence="5">
    <location>
        <position position="195"/>
    </location>
    <ligand>
        <name>Ca(2+)</name>
        <dbReference type="ChEBI" id="CHEBI:29108"/>
    </ligand>
</feature>
<keyword evidence="4" id="KW-0865">Zymogen</keyword>
<gene>
    <name evidence="7" type="ORF">DRW48_09830</name>
</gene>
<dbReference type="PANTHER" id="PTHR34218">
    <property type="entry name" value="PEPTIDASE S45 PENICILLIN AMIDASE"/>
    <property type="match status" value="1"/>
</dbReference>
<evidence type="ECO:0000256" key="4">
    <source>
        <dbReference type="ARBA" id="ARBA00023145"/>
    </source>
</evidence>
<dbReference type="GO" id="GO:0046872">
    <property type="term" value="F:metal ion binding"/>
    <property type="evidence" value="ECO:0007669"/>
    <property type="project" value="UniProtKB-KW"/>
</dbReference>
<proteinExistence type="inferred from homology"/>
<name>A0A344PKP8_9RHOB</name>
<dbReference type="AlphaFoldDB" id="A0A344PKP8"/>
<keyword evidence="5" id="KW-0106">Calcium</keyword>
<evidence type="ECO:0000256" key="6">
    <source>
        <dbReference type="SAM" id="Phobius"/>
    </source>
</evidence>
<organism evidence="7 8">
    <name type="scientific">Paracoccus suum</name>
    <dbReference type="NCBI Taxonomy" id="2259340"/>
    <lineage>
        <taxon>Bacteria</taxon>
        <taxon>Pseudomonadati</taxon>
        <taxon>Pseudomonadota</taxon>
        <taxon>Alphaproteobacteria</taxon>
        <taxon>Rhodobacterales</taxon>
        <taxon>Paracoccaceae</taxon>
        <taxon>Paracoccus</taxon>
    </lineage>
</organism>
<feature type="binding site" evidence="5">
    <location>
        <position position="336"/>
    </location>
    <ligand>
        <name>Ca(2+)</name>
        <dbReference type="ChEBI" id="CHEBI:29108"/>
    </ligand>
</feature>